<feature type="transmembrane region" description="Helical" evidence="8">
    <location>
        <begin position="122"/>
        <end position="141"/>
    </location>
</feature>
<evidence type="ECO:0000256" key="6">
    <source>
        <dbReference type="ARBA" id="ARBA00037968"/>
    </source>
</evidence>
<gene>
    <name evidence="9" type="ORF">E8E12_000459</name>
</gene>
<evidence type="ECO:0000256" key="7">
    <source>
        <dbReference type="SAM" id="MobiDB-lite"/>
    </source>
</evidence>
<protein>
    <recommendedName>
        <fullName evidence="11">Transmembrane transport</fullName>
    </recommendedName>
</protein>
<sequence>MLDADEVELPEQSSTAESKRKATISPSPQAGWFHWHEPGTSAEEKRLIFKLDWFLLSFSCLCFFVKQLDQNNISNAYVSGMKEDLDFGPGNELSWMNTYFLIGTIIGGPFANLIITVVRPRIWLPTCLMIWSLFVLFFFKAQTATQFYALRFCIGLFEFAAWSGVQYVLGCWYRKFELARRSAFFVVPGVLGQMFSGYLQAALFSGMHGKGGMPAWRWLFILDLLLAVPRSTSKWERNRARERIEEEGRKPVGKLYWTVFKLISGSGQLYVLSIAYSLWTITWGSYIIQYFGIWLQSLGTNSVPEINNIPTTVGAIDFAFMLGTGFASDKFGRRGPVCFAVGLLLTFSYAILTAWDVPNKLKMAAFILVGCYSCYTSLLAGWVNASCGGDQQLRAFVLGMMC</sequence>
<feature type="transmembrane region" description="Helical" evidence="8">
    <location>
        <begin position="215"/>
        <end position="233"/>
    </location>
</feature>
<organism evidence="9 10">
    <name type="scientific">Didymella heteroderae</name>
    <dbReference type="NCBI Taxonomy" id="1769908"/>
    <lineage>
        <taxon>Eukaryota</taxon>
        <taxon>Fungi</taxon>
        <taxon>Dikarya</taxon>
        <taxon>Ascomycota</taxon>
        <taxon>Pezizomycotina</taxon>
        <taxon>Dothideomycetes</taxon>
        <taxon>Pleosporomycetidae</taxon>
        <taxon>Pleosporales</taxon>
        <taxon>Pleosporineae</taxon>
        <taxon>Didymellaceae</taxon>
        <taxon>Didymella</taxon>
    </lineage>
</organism>
<feature type="transmembrane region" description="Helical" evidence="8">
    <location>
        <begin position="363"/>
        <end position="385"/>
    </location>
</feature>
<evidence type="ECO:0000256" key="8">
    <source>
        <dbReference type="SAM" id="Phobius"/>
    </source>
</evidence>
<feature type="transmembrane region" description="Helical" evidence="8">
    <location>
        <begin position="147"/>
        <end position="170"/>
    </location>
</feature>
<dbReference type="PANTHER" id="PTHR43791:SF39">
    <property type="entry name" value="TRANSPORTER LIZ1_SEO1, PUTATIVE (AFU_ORTHOLOGUE AFUA_3G00980)-RELATED"/>
    <property type="match status" value="1"/>
</dbReference>
<dbReference type="EMBL" id="SWKV01000063">
    <property type="protein sequence ID" value="KAF3034859.1"/>
    <property type="molecule type" value="Genomic_DNA"/>
</dbReference>
<evidence type="ECO:0000256" key="4">
    <source>
        <dbReference type="ARBA" id="ARBA00022989"/>
    </source>
</evidence>
<feature type="transmembrane region" description="Helical" evidence="8">
    <location>
        <begin position="269"/>
        <end position="288"/>
    </location>
</feature>
<proteinExistence type="inferred from homology"/>
<keyword evidence="10" id="KW-1185">Reference proteome</keyword>
<dbReference type="PANTHER" id="PTHR43791">
    <property type="entry name" value="PERMEASE-RELATED"/>
    <property type="match status" value="1"/>
</dbReference>
<accession>A0A9P4WKL0</accession>
<evidence type="ECO:0000256" key="1">
    <source>
        <dbReference type="ARBA" id="ARBA00004141"/>
    </source>
</evidence>
<keyword evidence="3 8" id="KW-0812">Transmembrane</keyword>
<dbReference type="GO" id="GO:0016020">
    <property type="term" value="C:membrane"/>
    <property type="evidence" value="ECO:0007669"/>
    <property type="project" value="UniProtKB-SubCell"/>
</dbReference>
<dbReference type="Gene3D" id="1.20.1250.20">
    <property type="entry name" value="MFS general substrate transporter like domains"/>
    <property type="match status" value="2"/>
</dbReference>
<dbReference type="Proteomes" id="UP000758155">
    <property type="component" value="Unassembled WGS sequence"/>
</dbReference>
<evidence type="ECO:0000313" key="9">
    <source>
        <dbReference type="EMBL" id="KAF3034859.1"/>
    </source>
</evidence>
<comment type="caution">
    <text evidence="9">The sequence shown here is derived from an EMBL/GenBank/DDBJ whole genome shotgun (WGS) entry which is preliminary data.</text>
</comment>
<evidence type="ECO:0000313" key="10">
    <source>
        <dbReference type="Proteomes" id="UP000758155"/>
    </source>
</evidence>
<evidence type="ECO:0000256" key="3">
    <source>
        <dbReference type="ARBA" id="ARBA00022692"/>
    </source>
</evidence>
<comment type="subcellular location">
    <subcellularLocation>
        <location evidence="1">Membrane</location>
        <topology evidence="1">Multi-pass membrane protein</topology>
    </subcellularLocation>
</comment>
<feature type="transmembrane region" description="Helical" evidence="8">
    <location>
        <begin position="339"/>
        <end position="357"/>
    </location>
</feature>
<dbReference type="InterPro" id="IPR036259">
    <property type="entry name" value="MFS_trans_sf"/>
</dbReference>
<dbReference type="InterPro" id="IPR011701">
    <property type="entry name" value="MFS"/>
</dbReference>
<evidence type="ECO:0000256" key="2">
    <source>
        <dbReference type="ARBA" id="ARBA00022448"/>
    </source>
</evidence>
<comment type="similarity">
    <text evidence="6">Belongs to the major facilitator superfamily. Allantoate permease family.</text>
</comment>
<evidence type="ECO:0000256" key="5">
    <source>
        <dbReference type="ARBA" id="ARBA00023136"/>
    </source>
</evidence>
<dbReference type="GO" id="GO:0022857">
    <property type="term" value="F:transmembrane transporter activity"/>
    <property type="evidence" value="ECO:0007669"/>
    <property type="project" value="InterPro"/>
</dbReference>
<reference evidence="9" key="1">
    <citation type="submission" date="2019-04" db="EMBL/GenBank/DDBJ databases">
        <title>Sequencing of skin fungus with MAO and IRED activity.</title>
        <authorList>
            <person name="Marsaioli A.J."/>
            <person name="Bonatto J.M.C."/>
            <person name="Reis Junior O."/>
        </authorList>
    </citation>
    <scope>NUCLEOTIDE SEQUENCE</scope>
    <source>
        <strain evidence="9">28M1</strain>
    </source>
</reference>
<keyword evidence="5 8" id="KW-0472">Membrane</keyword>
<dbReference type="AlphaFoldDB" id="A0A9P4WKL0"/>
<name>A0A9P4WKL0_9PLEO</name>
<feature type="transmembrane region" description="Helical" evidence="8">
    <location>
        <begin position="95"/>
        <end position="115"/>
    </location>
</feature>
<evidence type="ECO:0008006" key="11">
    <source>
        <dbReference type="Google" id="ProtNLM"/>
    </source>
</evidence>
<dbReference type="SUPFAM" id="SSF103473">
    <property type="entry name" value="MFS general substrate transporter"/>
    <property type="match status" value="1"/>
</dbReference>
<keyword evidence="4 8" id="KW-1133">Transmembrane helix</keyword>
<dbReference type="OrthoDB" id="3639251at2759"/>
<feature type="transmembrane region" description="Helical" evidence="8">
    <location>
        <begin position="182"/>
        <end position="203"/>
    </location>
</feature>
<keyword evidence="2" id="KW-0813">Transport</keyword>
<dbReference type="FunFam" id="1.20.1250.20:FF:000065">
    <property type="entry name" value="Putative MFS pantothenate transporter"/>
    <property type="match status" value="1"/>
</dbReference>
<feature type="region of interest" description="Disordered" evidence="7">
    <location>
        <begin position="1"/>
        <end position="26"/>
    </location>
</feature>
<dbReference type="Pfam" id="PF07690">
    <property type="entry name" value="MFS_1"/>
    <property type="match status" value="1"/>
</dbReference>
<feature type="transmembrane region" description="Helical" evidence="8">
    <location>
        <begin position="308"/>
        <end position="327"/>
    </location>
</feature>